<feature type="transmembrane region" description="Helical" evidence="6">
    <location>
        <begin position="201"/>
        <end position="220"/>
    </location>
</feature>
<evidence type="ECO:0000256" key="6">
    <source>
        <dbReference type="SAM" id="Phobius"/>
    </source>
</evidence>
<evidence type="ECO:0000259" key="7">
    <source>
        <dbReference type="Pfam" id="PF01699"/>
    </source>
</evidence>
<dbReference type="Pfam" id="PF01699">
    <property type="entry name" value="Na_Ca_ex"/>
    <property type="match status" value="2"/>
</dbReference>
<keyword evidence="2" id="KW-0813">Transport</keyword>
<dbReference type="Proteomes" id="UP000816034">
    <property type="component" value="Unassembled WGS sequence"/>
</dbReference>
<dbReference type="InterPro" id="IPR044880">
    <property type="entry name" value="NCX_ion-bd_dom_sf"/>
</dbReference>
<dbReference type="GeneID" id="68097545"/>
<dbReference type="PANTHER" id="PTHR12266:SF0">
    <property type="entry name" value="MITOCHONDRIAL SODIUM_CALCIUM EXCHANGER PROTEIN"/>
    <property type="match status" value="1"/>
</dbReference>
<reference evidence="8 9" key="1">
    <citation type="journal article" date="2018" name="BMC Genomics">
        <title>The genome of Naegleria lovaniensis, the basis for a comparative approach to unravel pathogenicity factors of the human pathogenic amoeba N. fowleri.</title>
        <authorList>
            <person name="Liechti N."/>
            <person name="Schurch N."/>
            <person name="Bruggmann R."/>
            <person name="Wittwer M."/>
        </authorList>
    </citation>
    <scope>NUCLEOTIDE SEQUENCE [LARGE SCALE GENOMIC DNA]</scope>
    <source>
        <strain evidence="8 9">ATCC 30569</strain>
    </source>
</reference>
<dbReference type="GO" id="GO:0008324">
    <property type="term" value="F:monoatomic cation transmembrane transporter activity"/>
    <property type="evidence" value="ECO:0007669"/>
    <property type="project" value="TreeGrafter"/>
</dbReference>
<evidence type="ECO:0000313" key="9">
    <source>
        <dbReference type="Proteomes" id="UP000816034"/>
    </source>
</evidence>
<comment type="subcellular location">
    <subcellularLocation>
        <location evidence="1">Membrane</location>
        <topology evidence="1">Multi-pass membrane protein</topology>
    </subcellularLocation>
</comment>
<dbReference type="PANTHER" id="PTHR12266">
    <property type="entry name" value="NA+/CA2+ K+ INDEPENDENT EXCHANGER"/>
    <property type="match status" value="1"/>
</dbReference>
<feature type="transmembrane region" description="Helical" evidence="6">
    <location>
        <begin position="650"/>
        <end position="670"/>
    </location>
</feature>
<feature type="transmembrane region" description="Helical" evidence="6">
    <location>
        <begin position="312"/>
        <end position="334"/>
    </location>
</feature>
<feature type="transmembrane region" description="Helical" evidence="6">
    <location>
        <begin position="622"/>
        <end position="644"/>
    </location>
</feature>
<evidence type="ECO:0000256" key="1">
    <source>
        <dbReference type="ARBA" id="ARBA00004141"/>
    </source>
</evidence>
<dbReference type="InterPro" id="IPR051359">
    <property type="entry name" value="CaCA_antiporter"/>
</dbReference>
<keyword evidence="3 6" id="KW-0812">Transmembrane</keyword>
<evidence type="ECO:0000256" key="3">
    <source>
        <dbReference type="ARBA" id="ARBA00022692"/>
    </source>
</evidence>
<feature type="transmembrane region" description="Helical" evidence="6">
    <location>
        <begin position="749"/>
        <end position="770"/>
    </location>
</feature>
<keyword evidence="5 6" id="KW-0472">Membrane</keyword>
<evidence type="ECO:0000256" key="5">
    <source>
        <dbReference type="ARBA" id="ARBA00023136"/>
    </source>
</evidence>
<keyword evidence="9" id="KW-1185">Reference proteome</keyword>
<dbReference type="RefSeq" id="XP_044548189.1">
    <property type="nucleotide sequence ID" value="XM_044694802.1"/>
</dbReference>
<feature type="domain" description="Sodium/calcium exchanger membrane region" evidence="7">
    <location>
        <begin position="685"/>
        <end position="833"/>
    </location>
</feature>
<protein>
    <recommendedName>
        <fullName evidence="7">Sodium/calcium exchanger membrane region domain-containing protein</fullName>
    </recommendedName>
</protein>
<feature type="transmembrane region" description="Helical" evidence="6">
    <location>
        <begin position="280"/>
        <end position="300"/>
    </location>
</feature>
<dbReference type="GO" id="GO:0006874">
    <property type="term" value="P:intracellular calcium ion homeostasis"/>
    <property type="evidence" value="ECO:0007669"/>
    <property type="project" value="TreeGrafter"/>
</dbReference>
<evidence type="ECO:0000256" key="2">
    <source>
        <dbReference type="ARBA" id="ARBA00022448"/>
    </source>
</evidence>
<dbReference type="AlphaFoldDB" id="A0AA88GLN4"/>
<keyword evidence="4 6" id="KW-1133">Transmembrane helix</keyword>
<feature type="transmembrane region" description="Helical" evidence="6">
    <location>
        <begin position="682"/>
        <end position="700"/>
    </location>
</feature>
<dbReference type="InterPro" id="IPR004837">
    <property type="entry name" value="NaCa_Exmemb"/>
</dbReference>
<evidence type="ECO:0000313" key="8">
    <source>
        <dbReference type="EMBL" id="KAG2382510.1"/>
    </source>
</evidence>
<dbReference type="EMBL" id="PYSW02000023">
    <property type="protein sequence ID" value="KAG2382510.1"/>
    <property type="molecule type" value="Genomic_DNA"/>
</dbReference>
<proteinExistence type="predicted"/>
<accession>A0AA88GLN4</accession>
<feature type="transmembrane region" description="Helical" evidence="6">
    <location>
        <begin position="12"/>
        <end position="32"/>
    </location>
</feature>
<feature type="domain" description="Sodium/calcium exchanger membrane region" evidence="7">
    <location>
        <begin position="212"/>
        <end position="351"/>
    </location>
</feature>
<comment type="caution">
    <text evidence="8">The sequence shown here is derived from an EMBL/GenBank/DDBJ whole genome shotgun (WGS) entry which is preliminary data.</text>
</comment>
<dbReference type="Gene3D" id="1.20.1420.30">
    <property type="entry name" value="NCX, central ion-binding region"/>
    <property type="match status" value="2"/>
</dbReference>
<organism evidence="8 9">
    <name type="scientific">Naegleria lovaniensis</name>
    <name type="common">Amoeba</name>
    <dbReference type="NCBI Taxonomy" id="51637"/>
    <lineage>
        <taxon>Eukaryota</taxon>
        <taxon>Discoba</taxon>
        <taxon>Heterolobosea</taxon>
        <taxon>Tetramitia</taxon>
        <taxon>Eutetramitia</taxon>
        <taxon>Vahlkampfiidae</taxon>
        <taxon>Naegleria</taxon>
    </lineage>
</organism>
<feature type="transmembrane region" description="Helical" evidence="6">
    <location>
        <begin position="790"/>
        <end position="810"/>
    </location>
</feature>
<sequence>MRIFPHVPRTSWWYVVKYSSIAILVVLCMILFKKNEPTTNNNNQTMNTTLSDEYHSSWSTSLLLFGWTWSSKTIPIDPTPPPQQQQPLNIRKYVSTTRSTSSHHLLRLGHHHDRNASPHNLYHSTTTLTNTTTPLITPSHPLNFQTSSPLVGDDDGNTKICHKIANYELDQCEFVQENCPNPMGGGMINYLNIRYCGLKNVSWLFFVLSICWILVLFFMLSNTAEVNFCPALTEICRILRLSPDVAGVTFLSLGNGAPDISSIIAGVFSGSTGFGVGEPIGAGVFVTSMVMSAVSLFSNAKVIPFPFLRDSIAYLISVSYVMFMVIFNGSINLWQSIVCLLIYGSYVSFVILSRTLITCYQRYKRKNKNIGVINDDEYDSDEVQDGGDGWKIGKAPNFEMQINKISDLNEFVKKEIIEEQKHNFFGTVFYPKVGMVHVHKKHHHTTTSETFTSPRFDQDEIPSNSSVLAKTIPKKEKITIDTSIPSNSTLLSNQILNVGTSSSSSSSNSTNTTNRSAKRTIEFTGSLIINEHFATNHNTTSTTEPHEETSLLSNDSRKWKATSLYLTLQTKFKDFLEYFLDWIEWEEKSLFSKIFFVLFEGWTLLIRNLTIPKADPEDWSKFFACVSMIFMPPFAVFATGYVTLTLPNSSFPVWALTLLIGCVFSLIVFFTSRRGKPPRYHFIFVFLAFIMSILWIYIIANEMVDLLTSLGVILQVSDAILSITVLSWGNSLSDLVADVLIARQGFVEMALGGIYGGPLLNLLIGLGIAATSSNILNGTPFVFEKNTTVYASFFFLIASLSSALIVVPLCRWHSPKIFGLFLGSLYLSYMIFSALVEMKIIFHNR</sequence>
<name>A0AA88GLN4_NAELO</name>
<feature type="transmembrane region" description="Helical" evidence="6">
    <location>
        <begin position="817"/>
        <end position="836"/>
    </location>
</feature>
<dbReference type="GO" id="GO:0016020">
    <property type="term" value="C:membrane"/>
    <property type="evidence" value="ECO:0007669"/>
    <property type="project" value="UniProtKB-SubCell"/>
</dbReference>
<evidence type="ECO:0000256" key="4">
    <source>
        <dbReference type="ARBA" id="ARBA00022989"/>
    </source>
</evidence>
<gene>
    <name evidence="8" type="ORF">C9374_005090</name>
</gene>
<feature type="transmembrane region" description="Helical" evidence="6">
    <location>
        <begin position="706"/>
        <end position="728"/>
    </location>
</feature>
<feature type="transmembrane region" description="Helical" evidence="6">
    <location>
        <begin position="340"/>
        <end position="360"/>
    </location>
</feature>